<dbReference type="NCBIfam" id="NF005875">
    <property type="entry name" value="PRK07819.1"/>
    <property type="match status" value="1"/>
</dbReference>
<dbReference type="SUPFAM" id="SSF51735">
    <property type="entry name" value="NAD(P)-binding Rossmann-fold domains"/>
    <property type="match status" value="1"/>
</dbReference>
<dbReference type="SUPFAM" id="SSF48179">
    <property type="entry name" value="6-phosphogluconate dehydrogenase C-terminal domain-like"/>
    <property type="match status" value="1"/>
</dbReference>
<dbReference type="Proteomes" id="UP000603200">
    <property type="component" value="Unassembled WGS sequence"/>
</dbReference>
<dbReference type="InterPro" id="IPR013328">
    <property type="entry name" value="6PGD_dom2"/>
</dbReference>
<reference evidence="6 7" key="1">
    <citation type="submission" date="2021-01" db="EMBL/GenBank/DDBJ databases">
        <title>Whole genome shotgun sequence of Actinoplanes humidus NBRC 14915.</title>
        <authorList>
            <person name="Komaki H."/>
            <person name="Tamura T."/>
        </authorList>
    </citation>
    <scope>NUCLEOTIDE SEQUENCE [LARGE SCALE GENOMIC DNA]</scope>
    <source>
        <strain evidence="6 7">NBRC 14915</strain>
    </source>
</reference>
<dbReference type="PANTHER" id="PTHR48075">
    <property type="entry name" value="3-HYDROXYACYL-COA DEHYDROGENASE FAMILY PROTEIN"/>
    <property type="match status" value="1"/>
</dbReference>
<evidence type="ECO:0000313" key="7">
    <source>
        <dbReference type="Proteomes" id="UP000603200"/>
    </source>
</evidence>
<feature type="domain" description="3-hydroxyacyl-CoA dehydrogenase C-terminal" evidence="4">
    <location>
        <begin position="186"/>
        <end position="282"/>
    </location>
</feature>
<dbReference type="InterPro" id="IPR006176">
    <property type="entry name" value="3-OHacyl-CoA_DH_NAD-bd"/>
</dbReference>
<dbReference type="Gene3D" id="3.40.50.720">
    <property type="entry name" value="NAD(P)-binding Rossmann-like Domain"/>
    <property type="match status" value="1"/>
</dbReference>
<dbReference type="InterPro" id="IPR022694">
    <property type="entry name" value="3-OHacyl-CoA_DH"/>
</dbReference>
<evidence type="ECO:0000259" key="5">
    <source>
        <dbReference type="Pfam" id="PF02737"/>
    </source>
</evidence>
<dbReference type="Pfam" id="PF00725">
    <property type="entry name" value="3HCDH"/>
    <property type="match status" value="1"/>
</dbReference>
<accession>A0ABQ4A5L0</accession>
<dbReference type="InterPro" id="IPR036291">
    <property type="entry name" value="NAD(P)-bd_dom_sf"/>
</dbReference>
<keyword evidence="7" id="KW-1185">Reference proteome</keyword>
<dbReference type="Gene3D" id="1.10.1040.10">
    <property type="entry name" value="N-(1-d-carboxylethyl)-l-norvaline Dehydrogenase, domain 2"/>
    <property type="match status" value="1"/>
</dbReference>
<comment type="pathway">
    <text evidence="1">Lipid metabolism; butanoate metabolism.</text>
</comment>
<comment type="similarity">
    <text evidence="2">Belongs to the 3-hydroxyacyl-CoA dehydrogenase family.</text>
</comment>
<dbReference type="InterPro" id="IPR008927">
    <property type="entry name" value="6-PGluconate_DH-like_C_sf"/>
</dbReference>
<gene>
    <name evidence="6" type="ORF">Ahu01nite_092470</name>
</gene>
<name>A0ABQ4A5L0_9ACTN</name>
<dbReference type="RefSeq" id="WP_203843060.1">
    <property type="nucleotide sequence ID" value="NZ_BAAATV010000031.1"/>
</dbReference>
<keyword evidence="3" id="KW-0560">Oxidoreductase</keyword>
<dbReference type="PANTHER" id="PTHR48075:SF9">
    <property type="entry name" value="3-HYDROXYBUTYRYL-COA DEHYDROGENASE"/>
    <property type="match status" value="1"/>
</dbReference>
<evidence type="ECO:0000256" key="3">
    <source>
        <dbReference type="ARBA" id="ARBA00023002"/>
    </source>
</evidence>
<dbReference type="PIRSF" id="PIRSF000105">
    <property type="entry name" value="HCDH"/>
    <property type="match status" value="1"/>
</dbReference>
<protein>
    <submittedName>
        <fullName evidence="6">3-hydroxybutyryl-CoA dehydrogenase</fullName>
    </submittedName>
</protein>
<sequence length="285" mass="29493">MKRIGLVGCGTMGAGLAELCARAGLDVRVLVSSEGSAHRGRTRIARSLDRAVGKGQLDEAGAGSALAAITFTRSAAELSDRQLVIESVPEDEALKRKVFAELDAVLTDPDTVLATNTSSVRVGVLAEATSNPDRVVGMHFFNPVRAMPLVEIVAGPETAGNVVAAVAAFATDVLGKQVVRSGDRTGFVVNALLVPYLLAAVRMVGTGHATPAAVDRAMRLGCSHPLGPLELTDLIGLDVIAAIAVALHTEFGEPLYAPPALLAQMIDAGRLGRKTGSGFFEYAAS</sequence>
<evidence type="ECO:0000259" key="4">
    <source>
        <dbReference type="Pfam" id="PF00725"/>
    </source>
</evidence>
<proteinExistence type="inferred from homology"/>
<dbReference type="EMBL" id="BOMN01000137">
    <property type="protein sequence ID" value="GIE26145.1"/>
    <property type="molecule type" value="Genomic_DNA"/>
</dbReference>
<dbReference type="InterPro" id="IPR006108">
    <property type="entry name" value="3HC_DH_C"/>
</dbReference>
<evidence type="ECO:0000313" key="6">
    <source>
        <dbReference type="EMBL" id="GIE26145.1"/>
    </source>
</evidence>
<evidence type="ECO:0000256" key="1">
    <source>
        <dbReference type="ARBA" id="ARBA00005086"/>
    </source>
</evidence>
<feature type="domain" description="3-hydroxyacyl-CoA dehydrogenase NAD binding" evidence="5">
    <location>
        <begin position="4"/>
        <end position="183"/>
    </location>
</feature>
<dbReference type="Pfam" id="PF02737">
    <property type="entry name" value="3HCDH_N"/>
    <property type="match status" value="1"/>
</dbReference>
<organism evidence="6 7">
    <name type="scientific">Winogradskya humida</name>
    <dbReference type="NCBI Taxonomy" id="113566"/>
    <lineage>
        <taxon>Bacteria</taxon>
        <taxon>Bacillati</taxon>
        <taxon>Actinomycetota</taxon>
        <taxon>Actinomycetes</taxon>
        <taxon>Micromonosporales</taxon>
        <taxon>Micromonosporaceae</taxon>
        <taxon>Winogradskya</taxon>
    </lineage>
</organism>
<evidence type="ECO:0000256" key="2">
    <source>
        <dbReference type="ARBA" id="ARBA00009463"/>
    </source>
</evidence>
<comment type="caution">
    <text evidence="6">The sequence shown here is derived from an EMBL/GenBank/DDBJ whole genome shotgun (WGS) entry which is preliminary data.</text>
</comment>